<dbReference type="PANTHER" id="PTHR42921">
    <property type="entry name" value="ACETOACETYL-COA SYNTHETASE"/>
    <property type="match status" value="1"/>
</dbReference>
<dbReference type="EMBL" id="JAHQIW010002076">
    <property type="protein sequence ID" value="KAJ1354413.1"/>
    <property type="molecule type" value="Genomic_DNA"/>
</dbReference>
<dbReference type="AlphaFoldDB" id="A0AAD5MCR3"/>
<reference evidence="1" key="1">
    <citation type="submission" date="2021-06" db="EMBL/GenBank/DDBJ databases">
        <title>Parelaphostrongylus tenuis whole genome reference sequence.</title>
        <authorList>
            <person name="Garwood T.J."/>
            <person name="Larsen P.A."/>
            <person name="Fountain-Jones N.M."/>
            <person name="Garbe J.R."/>
            <person name="Macchietto M.G."/>
            <person name="Kania S.A."/>
            <person name="Gerhold R.W."/>
            <person name="Richards J.E."/>
            <person name="Wolf T.M."/>
        </authorList>
    </citation>
    <scope>NUCLEOTIDE SEQUENCE</scope>
    <source>
        <strain evidence="1">MNPRO001-30</strain>
        <tissue evidence="1">Meninges</tissue>
    </source>
</reference>
<accession>A0AAD5MCR3</accession>
<evidence type="ECO:0000313" key="2">
    <source>
        <dbReference type="Proteomes" id="UP001196413"/>
    </source>
</evidence>
<dbReference type="SUPFAM" id="SSF56801">
    <property type="entry name" value="Acetyl-CoA synthetase-like"/>
    <property type="match status" value="1"/>
</dbReference>
<keyword evidence="2" id="KW-1185">Reference proteome</keyword>
<dbReference type="PANTHER" id="PTHR42921:SF1">
    <property type="entry name" value="ACETOACETYL-COA SYNTHETASE"/>
    <property type="match status" value="1"/>
</dbReference>
<gene>
    <name evidence="1" type="ORF">KIN20_011343</name>
</gene>
<evidence type="ECO:0000313" key="1">
    <source>
        <dbReference type="EMBL" id="KAJ1354413.1"/>
    </source>
</evidence>
<protein>
    <recommendedName>
        <fullName evidence="3">AMP-binding enzyme C-terminal domain-containing protein</fullName>
    </recommendedName>
</protein>
<proteinExistence type="predicted"/>
<organism evidence="1 2">
    <name type="scientific">Parelaphostrongylus tenuis</name>
    <name type="common">Meningeal worm</name>
    <dbReference type="NCBI Taxonomy" id="148309"/>
    <lineage>
        <taxon>Eukaryota</taxon>
        <taxon>Metazoa</taxon>
        <taxon>Ecdysozoa</taxon>
        <taxon>Nematoda</taxon>
        <taxon>Chromadorea</taxon>
        <taxon>Rhabditida</taxon>
        <taxon>Rhabditina</taxon>
        <taxon>Rhabditomorpha</taxon>
        <taxon>Strongyloidea</taxon>
        <taxon>Metastrongylidae</taxon>
        <taxon>Parelaphostrongylus</taxon>
    </lineage>
</organism>
<dbReference type="Proteomes" id="UP001196413">
    <property type="component" value="Unassembled WGS sequence"/>
</dbReference>
<sequence length="81" mass="9339">MADNCKLTDDLKCRISFQIRTMMSPRHVPNAIYDVKDIPYTSSGKKVELAVKQFINGEQVVNVSSLRNPEALEYFRSFRLN</sequence>
<evidence type="ECO:0008006" key="3">
    <source>
        <dbReference type="Google" id="ProtNLM"/>
    </source>
</evidence>
<name>A0AAD5MCR3_PARTN</name>
<comment type="caution">
    <text evidence="1">The sequence shown here is derived from an EMBL/GenBank/DDBJ whole genome shotgun (WGS) entry which is preliminary data.</text>
</comment>
<dbReference type="GO" id="GO:0030729">
    <property type="term" value="F:acetoacetate-CoA ligase activity"/>
    <property type="evidence" value="ECO:0007669"/>
    <property type="project" value="TreeGrafter"/>
</dbReference>